<dbReference type="PANTHER" id="PTHR12741:SF47">
    <property type="entry name" value="CALLOSE SYNTHASE 9"/>
    <property type="match status" value="1"/>
</dbReference>
<dbReference type="GO" id="GO:0003843">
    <property type="term" value="F:1,3-beta-D-glucan synthase activity"/>
    <property type="evidence" value="ECO:0007669"/>
    <property type="project" value="InterPro"/>
</dbReference>
<feature type="transmembrane region" description="Helical" evidence="1">
    <location>
        <begin position="61"/>
        <end position="85"/>
    </location>
</feature>
<sequence length="460" mass="52321">MVMLTCLFAEQYQATGRGFVVRHIKFSENYRLYSRSHFVKGLEVVLLLVVYLAYGDNDGGTIGYILLTISSWFMALSWLFAPYLFNPSGFEWQKTVEDFRDWTNWLLYRGGIGVKGEESWEAWWEEELAHIRTLSGRVAETILSLRFLIFQYGIVYKLHVQGTNTSLSRLPVESYAMVNGPSFWCITISFCLNETEFKLSTTGDLTQKAVSQKWIVRPRLSQPRISNLQNNDSSQVILQVYGFSWAVLAVLIILFKVFTFSQKASVNFQLLLRFVQGLTFLMALIGIAVAVAITSLSLPDIFACILAFLPTGWAILSIAAAWKPYVKKIGLWKSIRSLARLYDAGMGMLIFIPIALFSWFPFVSTFQTRLMFNQAFSRGLEISLILAGNNPNTGMPTVTVTNAIAQAHLDCQKFEFILASFDIWNWAVDFNMIISLAISFLEFTIRHLDMGFKIQAFKTC</sequence>
<feature type="transmembrane region" description="Helical" evidence="1">
    <location>
        <begin position="236"/>
        <end position="258"/>
    </location>
</feature>
<keyword evidence="1" id="KW-0472">Membrane</keyword>
<protein>
    <recommendedName>
        <fullName evidence="2">Glycosyl transferase 48 domain-containing protein</fullName>
    </recommendedName>
</protein>
<feature type="transmembrane region" description="Helical" evidence="1">
    <location>
        <begin position="270"/>
        <end position="294"/>
    </location>
</feature>
<feature type="transmembrane region" description="Helical" evidence="1">
    <location>
        <begin position="37"/>
        <end position="54"/>
    </location>
</feature>
<gene>
    <name evidence="3" type="ORF">Cgig2_032004</name>
</gene>
<proteinExistence type="predicted"/>
<dbReference type="OrthoDB" id="1880850at2759"/>
<feature type="transmembrane region" description="Helical" evidence="1">
    <location>
        <begin position="423"/>
        <end position="445"/>
    </location>
</feature>
<dbReference type="EMBL" id="JAKOGI010000328">
    <property type="protein sequence ID" value="KAJ8436776.1"/>
    <property type="molecule type" value="Genomic_DNA"/>
</dbReference>
<dbReference type="AlphaFoldDB" id="A0A9Q1K5H7"/>
<dbReference type="GO" id="GO:0006075">
    <property type="term" value="P:(1-&gt;3)-beta-D-glucan biosynthetic process"/>
    <property type="evidence" value="ECO:0007669"/>
    <property type="project" value="InterPro"/>
</dbReference>
<keyword evidence="4" id="KW-1185">Reference proteome</keyword>
<evidence type="ECO:0000256" key="1">
    <source>
        <dbReference type="SAM" id="Phobius"/>
    </source>
</evidence>
<evidence type="ECO:0000313" key="4">
    <source>
        <dbReference type="Proteomes" id="UP001153076"/>
    </source>
</evidence>
<comment type="caution">
    <text evidence="3">The sequence shown here is derived from an EMBL/GenBank/DDBJ whole genome shotgun (WGS) entry which is preliminary data.</text>
</comment>
<dbReference type="GO" id="GO:0000148">
    <property type="term" value="C:1,3-beta-D-glucan synthase complex"/>
    <property type="evidence" value="ECO:0007669"/>
    <property type="project" value="InterPro"/>
</dbReference>
<feature type="transmembrane region" description="Helical" evidence="1">
    <location>
        <begin position="341"/>
        <end position="362"/>
    </location>
</feature>
<accession>A0A9Q1K5H7</accession>
<evidence type="ECO:0000313" key="3">
    <source>
        <dbReference type="EMBL" id="KAJ8436776.1"/>
    </source>
</evidence>
<keyword evidence="1" id="KW-0812">Transmembrane</keyword>
<feature type="transmembrane region" description="Helical" evidence="1">
    <location>
        <begin position="300"/>
        <end position="321"/>
    </location>
</feature>
<name>A0A9Q1K5H7_9CARY</name>
<reference evidence="3" key="1">
    <citation type="submission" date="2022-04" db="EMBL/GenBank/DDBJ databases">
        <title>Carnegiea gigantea Genome sequencing and assembly v2.</title>
        <authorList>
            <person name="Copetti D."/>
            <person name="Sanderson M.J."/>
            <person name="Burquez A."/>
            <person name="Wojciechowski M.F."/>
        </authorList>
    </citation>
    <scope>NUCLEOTIDE SEQUENCE</scope>
    <source>
        <strain evidence="3">SGP5-SGP5p</strain>
        <tissue evidence="3">Aerial part</tissue>
    </source>
</reference>
<dbReference type="InterPro" id="IPR003440">
    <property type="entry name" value="Glyco_trans_48_dom"/>
</dbReference>
<dbReference type="Proteomes" id="UP001153076">
    <property type="component" value="Unassembled WGS sequence"/>
</dbReference>
<feature type="domain" description="Glycosyl transferase 48" evidence="2">
    <location>
        <begin position="11"/>
        <end position="134"/>
    </location>
</feature>
<dbReference type="GO" id="GO:0005886">
    <property type="term" value="C:plasma membrane"/>
    <property type="evidence" value="ECO:0007669"/>
    <property type="project" value="TreeGrafter"/>
</dbReference>
<keyword evidence="1" id="KW-1133">Transmembrane helix</keyword>
<organism evidence="3 4">
    <name type="scientific">Carnegiea gigantea</name>
    <dbReference type="NCBI Taxonomy" id="171969"/>
    <lineage>
        <taxon>Eukaryota</taxon>
        <taxon>Viridiplantae</taxon>
        <taxon>Streptophyta</taxon>
        <taxon>Embryophyta</taxon>
        <taxon>Tracheophyta</taxon>
        <taxon>Spermatophyta</taxon>
        <taxon>Magnoliopsida</taxon>
        <taxon>eudicotyledons</taxon>
        <taxon>Gunneridae</taxon>
        <taxon>Pentapetalae</taxon>
        <taxon>Caryophyllales</taxon>
        <taxon>Cactineae</taxon>
        <taxon>Cactaceae</taxon>
        <taxon>Cactoideae</taxon>
        <taxon>Echinocereeae</taxon>
        <taxon>Carnegiea</taxon>
    </lineage>
</organism>
<dbReference type="PANTHER" id="PTHR12741">
    <property type="entry name" value="LYST-INTERACTING PROTEIN LIP5 DOPAMINE RESPONSIVE PROTEIN DRG-1"/>
    <property type="match status" value="1"/>
</dbReference>
<evidence type="ECO:0000259" key="2">
    <source>
        <dbReference type="Pfam" id="PF02364"/>
    </source>
</evidence>
<dbReference type="Pfam" id="PF02364">
    <property type="entry name" value="Glucan_synthase"/>
    <property type="match status" value="1"/>
</dbReference>